<dbReference type="PANTHER" id="PTHR35006:SF1">
    <property type="entry name" value="BLL2941 PROTEIN"/>
    <property type="match status" value="1"/>
</dbReference>
<sequence>MLLYVTVGTNNLERALEFYDPVLATLGYVRRVLKEEEIGYAAPEDERCRFWILYPYDKQEASSGNGSMTTFVAPDRSAVRAFHAAALLYGGEDEGKPGLRPYHANFYGAYIRDPDGNKLSAVCENAE</sequence>
<dbReference type="Gene3D" id="3.10.180.10">
    <property type="entry name" value="2,3-Dihydroxybiphenyl 1,2-Dioxygenase, domain 1"/>
    <property type="match status" value="1"/>
</dbReference>
<comment type="caution">
    <text evidence="2">The sequence shown here is derived from an EMBL/GenBank/DDBJ whole genome shotgun (WGS) entry which is preliminary data.</text>
</comment>
<dbReference type="AlphaFoldDB" id="A0A937CPA2"/>
<gene>
    <name evidence="2" type="ORF">JJB09_05990</name>
</gene>
<organism evidence="2 3">
    <name type="scientific">Rhizobium setariae</name>
    <dbReference type="NCBI Taxonomy" id="2801340"/>
    <lineage>
        <taxon>Bacteria</taxon>
        <taxon>Pseudomonadati</taxon>
        <taxon>Pseudomonadota</taxon>
        <taxon>Alphaproteobacteria</taxon>
        <taxon>Hyphomicrobiales</taxon>
        <taxon>Rhizobiaceae</taxon>
        <taxon>Rhizobium/Agrobacterium group</taxon>
        <taxon>Rhizobium</taxon>
    </lineage>
</organism>
<proteinExistence type="predicted"/>
<protein>
    <submittedName>
        <fullName evidence="2">VOC family protein</fullName>
    </submittedName>
</protein>
<evidence type="ECO:0000259" key="1">
    <source>
        <dbReference type="PROSITE" id="PS51819"/>
    </source>
</evidence>
<accession>A0A937CPA2</accession>
<dbReference type="CDD" id="cd07262">
    <property type="entry name" value="VOC_like"/>
    <property type="match status" value="1"/>
</dbReference>
<dbReference type="InterPro" id="IPR037523">
    <property type="entry name" value="VOC_core"/>
</dbReference>
<evidence type="ECO:0000313" key="2">
    <source>
        <dbReference type="EMBL" id="MBL0371572.1"/>
    </source>
</evidence>
<dbReference type="PANTHER" id="PTHR35006">
    <property type="entry name" value="GLYOXALASE FAMILY PROTEIN (AFU_ORTHOLOGUE AFUA_5G14830)"/>
    <property type="match status" value="1"/>
</dbReference>
<evidence type="ECO:0000313" key="3">
    <source>
        <dbReference type="Proteomes" id="UP000633219"/>
    </source>
</evidence>
<dbReference type="InterPro" id="IPR029068">
    <property type="entry name" value="Glyas_Bleomycin-R_OHBP_Dase"/>
</dbReference>
<keyword evidence="3" id="KW-1185">Reference proteome</keyword>
<dbReference type="EMBL" id="JAEQNC010000003">
    <property type="protein sequence ID" value="MBL0371572.1"/>
    <property type="molecule type" value="Genomic_DNA"/>
</dbReference>
<dbReference type="SUPFAM" id="SSF54593">
    <property type="entry name" value="Glyoxalase/Bleomycin resistance protein/Dihydroxybiphenyl dioxygenase"/>
    <property type="match status" value="1"/>
</dbReference>
<name>A0A937CPA2_9HYPH</name>
<dbReference type="RefSeq" id="WP_201654620.1">
    <property type="nucleotide sequence ID" value="NZ_JAEQNC010000003.1"/>
</dbReference>
<dbReference type="Pfam" id="PF00903">
    <property type="entry name" value="Glyoxalase"/>
    <property type="match status" value="1"/>
</dbReference>
<dbReference type="PROSITE" id="PS51819">
    <property type="entry name" value="VOC"/>
    <property type="match status" value="1"/>
</dbReference>
<dbReference type="InterPro" id="IPR004360">
    <property type="entry name" value="Glyas_Fos-R_dOase_dom"/>
</dbReference>
<dbReference type="Proteomes" id="UP000633219">
    <property type="component" value="Unassembled WGS sequence"/>
</dbReference>
<feature type="domain" description="VOC" evidence="1">
    <location>
        <begin position="1"/>
        <end position="124"/>
    </location>
</feature>
<reference evidence="2" key="1">
    <citation type="submission" date="2021-01" db="EMBL/GenBank/DDBJ databases">
        <title>Rhizobium sp. strain KVB221 16S ribosomal RNA gene Genome sequencing and assembly.</title>
        <authorList>
            <person name="Kang M."/>
        </authorList>
    </citation>
    <scope>NUCLEOTIDE SEQUENCE</scope>
    <source>
        <strain evidence="2">KVB221</strain>
    </source>
</reference>